<evidence type="ECO:0000313" key="2">
    <source>
        <dbReference type="EMBL" id="KKL15700.1"/>
    </source>
</evidence>
<dbReference type="AlphaFoldDB" id="A0A0F9B263"/>
<sequence length="171" mass="19304">MTKLSKYQKVGIFVDVQNMFYSARHQYGAKLNFAKLLESAVQGRRLIRAIAYIVQTKGIDQAKFIDMLSRTGYEVKSKNLKIRPDGTAKGDWDMGIAIDSISLADRIDTMILVSGDGDFVDLVNMLKGKGVRVEVISFPKSTADELIEAATQYYPIESNLLIKERHRKVRK</sequence>
<dbReference type="PANTHER" id="PTHR35458:SF8">
    <property type="entry name" value="SLR0650 PROTEIN"/>
    <property type="match status" value="1"/>
</dbReference>
<comment type="caution">
    <text evidence="2">The sequence shown here is derived from an EMBL/GenBank/DDBJ whole genome shotgun (WGS) entry which is preliminary data.</text>
</comment>
<dbReference type="InterPro" id="IPR021139">
    <property type="entry name" value="NYN"/>
</dbReference>
<reference evidence="2" key="1">
    <citation type="journal article" date="2015" name="Nature">
        <title>Complex archaea that bridge the gap between prokaryotes and eukaryotes.</title>
        <authorList>
            <person name="Spang A."/>
            <person name="Saw J.H."/>
            <person name="Jorgensen S.L."/>
            <person name="Zaremba-Niedzwiedzka K."/>
            <person name="Martijn J."/>
            <person name="Lind A.E."/>
            <person name="van Eijk R."/>
            <person name="Schleper C."/>
            <person name="Guy L."/>
            <person name="Ettema T.J."/>
        </authorList>
    </citation>
    <scope>NUCLEOTIDE SEQUENCE</scope>
</reference>
<evidence type="ECO:0000259" key="1">
    <source>
        <dbReference type="Pfam" id="PF01936"/>
    </source>
</evidence>
<dbReference type="GO" id="GO:0004540">
    <property type="term" value="F:RNA nuclease activity"/>
    <property type="evidence" value="ECO:0007669"/>
    <property type="project" value="InterPro"/>
</dbReference>
<dbReference type="Pfam" id="PF01936">
    <property type="entry name" value="NYN"/>
    <property type="match status" value="1"/>
</dbReference>
<protein>
    <recommendedName>
        <fullName evidence="1">NYN domain-containing protein</fullName>
    </recommendedName>
</protein>
<organism evidence="2">
    <name type="scientific">marine sediment metagenome</name>
    <dbReference type="NCBI Taxonomy" id="412755"/>
    <lineage>
        <taxon>unclassified sequences</taxon>
        <taxon>metagenomes</taxon>
        <taxon>ecological metagenomes</taxon>
    </lineage>
</organism>
<name>A0A0F9B263_9ZZZZ</name>
<dbReference type="EMBL" id="LAZR01039964">
    <property type="protein sequence ID" value="KKL15700.1"/>
    <property type="molecule type" value="Genomic_DNA"/>
</dbReference>
<dbReference type="Gene3D" id="3.40.50.1010">
    <property type="entry name" value="5'-nuclease"/>
    <property type="match status" value="1"/>
</dbReference>
<feature type="domain" description="NYN" evidence="1">
    <location>
        <begin position="9"/>
        <end position="157"/>
    </location>
</feature>
<dbReference type="InterPro" id="IPR047140">
    <property type="entry name" value="LabA"/>
</dbReference>
<dbReference type="PANTHER" id="PTHR35458">
    <property type="entry name" value="SLR0755 PROTEIN"/>
    <property type="match status" value="1"/>
</dbReference>
<accession>A0A0F9B263</accession>
<proteinExistence type="predicted"/>
<gene>
    <name evidence="2" type="ORF">LCGC14_2502970</name>
</gene>
<dbReference type="CDD" id="cd10911">
    <property type="entry name" value="PIN_LabA"/>
    <property type="match status" value="1"/>
</dbReference>